<dbReference type="Gene3D" id="3.40.50.1820">
    <property type="entry name" value="alpha/beta hydrolase"/>
    <property type="match status" value="1"/>
</dbReference>
<feature type="domain" description="Acetyl xylan esterase" evidence="3">
    <location>
        <begin position="44"/>
        <end position="350"/>
    </location>
</feature>
<dbReference type="GeneID" id="93287793"/>
<evidence type="ECO:0000256" key="1">
    <source>
        <dbReference type="PIRSR" id="PIRSR639069-1"/>
    </source>
</evidence>
<dbReference type="RefSeq" id="WP_003145607.1">
    <property type="nucleotide sequence ID" value="NZ_ACDZ02000014.1"/>
</dbReference>
<dbReference type="InterPro" id="IPR039069">
    <property type="entry name" value="CE7"/>
</dbReference>
<feature type="active site" description="Nucleophile" evidence="1">
    <location>
        <position position="216"/>
    </location>
</feature>
<dbReference type="AlphaFoldDB" id="C5NXG8"/>
<feature type="active site" description="Charge relay system" evidence="1">
    <location>
        <position position="306"/>
    </location>
</feature>
<dbReference type="InterPro" id="IPR008391">
    <property type="entry name" value="AXE1_dom"/>
</dbReference>
<dbReference type="GO" id="GO:0052689">
    <property type="term" value="F:carboxylic ester hydrolase activity"/>
    <property type="evidence" value="ECO:0007669"/>
    <property type="project" value="TreeGrafter"/>
</dbReference>
<dbReference type="SUPFAM" id="SSF53474">
    <property type="entry name" value="alpha/beta-Hydrolases"/>
    <property type="match status" value="1"/>
</dbReference>
<sequence>MKIFFNHYSILRYFRLVKLVNITIQNIGIFPLRMIVYKMNENVKSRCTMENFQKFWTEKLKLIKTIHPQYTLKKTSFSKFDNIEFYDLSFFSCDNSNIYAKYIKNIQYRKLYPNKDIPVLFYFHGYPASSRNWLEKSSFASLGYDVVAIDFRNQGGKSKDSGSSAPSVFGHLTVGLDENIEDMIFYKNILDTLILTKIVSSFEDVNEKELVSFGASQGGAFSIIFSALNKNVTKCISLYPFLADFQNNYEKDNRKNAYSEFTHHARWFNTRGQNTDTFLNNLFYLDTLNFAKLLKCNVLFGISNLDEDCPKETQEKIYYNIKSQKKLCLYKKYYHENIPNFNNEIVNFLLKEK</sequence>
<feature type="active site" description="Charge relay system" evidence="1">
    <location>
        <position position="335"/>
    </location>
</feature>
<dbReference type="PANTHER" id="PTHR40111:SF1">
    <property type="entry name" value="CEPHALOSPORIN-C DEACETYLASE"/>
    <property type="match status" value="1"/>
</dbReference>
<reference evidence="4" key="1">
    <citation type="submission" date="2009-01" db="EMBL/GenBank/DDBJ databases">
        <authorList>
            <person name="Fulton L."/>
            <person name="Clifton S."/>
            <person name="Chinwalla A.T."/>
            <person name="Mitreva M."/>
            <person name="Sodergren E."/>
            <person name="Weinstock G."/>
            <person name="Clifton S."/>
            <person name="Dooling D.J."/>
            <person name="Fulton B."/>
            <person name="Minx P."/>
            <person name="Pepin K.H."/>
            <person name="Johnson M."/>
            <person name="Bhonagiri V."/>
            <person name="Nash W.E."/>
            <person name="Mardis E.R."/>
            <person name="Wilson R.K."/>
        </authorList>
    </citation>
    <scope>NUCLEOTIDE SEQUENCE [LARGE SCALE GENOMIC DNA]</scope>
    <source>
        <strain evidence="4">ATCC 10379</strain>
    </source>
</reference>
<comment type="caution">
    <text evidence="4">The sequence shown here is derived from an EMBL/GenBank/DDBJ whole genome shotgun (WGS) entry which is preliminary data.</text>
</comment>
<dbReference type="GO" id="GO:0005976">
    <property type="term" value="P:polysaccharide metabolic process"/>
    <property type="evidence" value="ECO:0007669"/>
    <property type="project" value="TreeGrafter"/>
</dbReference>
<dbReference type="Proteomes" id="UP000006004">
    <property type="component" value="Unassembled WGS sequence"/>
</dbReference>
<accession>C5NXG8</accession>
<reference evidence="4" key="2">
    <citation type="submission" date="2009-06" db="EMBL/GenBank/DDBJ databases">
        <authorList>
            <person name="Sebastian Y."/>
            <person name="Madupu R."/>
            <person name="Durkin A.S."/>
            <person name="Torralba M."/>
            <person name="Methe B."/>
            <person name="Sutton G.G."/>
            <person name="Strausberg R.L."/>
            <person name="Nelson K.E."/>
        </authorList>
    </citation>
    <scope>NUCLEOTIDE SEQUENCE [LARGE SCALE GENOMIC DNA]</scope>
    <source>
        <strain evidence="4">ATCC 10379</strain>
    </source>
</reference>
<dbReference type="PANTHER" id="PTHR40111">
    <property type="entry name" value="CEPHALOSPORIN-C DEACETYLASE"/>
    <property type="match status" value="1"/>
</dbReference>
<evidence type="ECO:0000313" key="4">
    <source>
        <dbReference type="EMBL" id="EER68082.1"/>
    </source>
</evidence>
<proteinExistence type="predicted"/>
<feature type="binding site" evidence="2">
    <location>
        <position position="126"/>
    </location>
    <ligand>
        <name>substrate</name>
    </ligand>
</feature>
<dbReference type="Pfam" id="PF05448">
    <property type="entry name" value="AXE1"/>
    <property type="match status" value="1"/>
</dbReference>
<gene>
    <name evidence="4" type="ORF">GEMHA0001_0145</name>
</gene>
<keyword evidence="5" id="KW-1185">Reference proteome</keyword>
<evidence type="ECO:0000256" key="2">
    <source>
        <dbReference type="PIRSR" id="PIRSR639069-2"/>
    </source>
</evidence>
<protein>
    <submittedName>
        <fullName evidence="4">Acetyl xylan esterase (AXE1)</fullName>
    </submittedName>
</protein>
<dbReference type="ESTHER" id="9bacl-c5nxg8">
    <property type="family name" value="Acetyl-esterase_deacetylase"/>
</dbReference>
<evidence type="ECO:0000313" key="5">
    <source>
        <dbReference type="Proteomes" id="UP000006004"/>
    </source>
</evidence>
<dbReference type="eggNOG" id="COG3458">
    <property type="taxonomic scope" value="Bacteria"/>
</dbReference>
<dbReference type="EMBL" id="ACDZ02000014">
    <property type="protein sequence ID" value="EER68082.1"/>
    <property type="molecule type" value="Genomic_DNA"/>
</dbReference>
<evidence type="ECO:0000259" key="3">
    <source>
        <dbReference type="Pfam" id="PF05448"/>
    </source>
</evidence>
<organism evidence="4 5">
    <name type="scientific">Gemella haemolysans ATCC 10379</name>
    <dbReference type="NCBI Taxonomy" id="546270"/>
    <lineage>
        <taxon>Bacteria</taxon>
        <taxon>Bacillati</taxon>
        <taxon>Bacillota</taxon>
        <taxon>Bacilli</taxon>
        <taxon>Bacillales</taxon>
        <taxon>Gemellaceae</taxon>
        <taxon>Gemella</taxon>
    </lineage>
</organism>
<dbReference type="InterPro" id="IPR029058">
    <property type="entry name" value="AB_hydrolase_fold"/>
</dbReference>
<name>C5NXG8_9BACL</name>